<feature type="transmembrane region" description="Helical" evidence="7">
    <location>
        <begin position="221"/>
        <end position="243"/>
    </location>
</feature>
<dbReference type="Proteomes" id="UP001629214">
    <property type="component" value="Unassembled WGS sequence"/>
</dbReference>
<feature type="region of interest" description="Disordered" evidence="8">
    <location>
        <begin position="1"/>
        <end position="24"/>
    </location>
</feature>
<comment type="similarity">
    <text evidence="7">Belongs to the binding-protein-dependent transport system permease family.</text>
</comment>
<feature type="domain" description="ABC transmembrane type-1" evidence="9">
    <location>
        <begin position="109"/>
        <end position="300"/>
    </location>
</feature>
<dbReference type="PROSITE" id="PS50928">
    <property type="entry name" value="ABC_TM1"/>
    <property type="match status" value="1"/>
</dbReference>
<keyword evidence="11" id="KW-1185">Reference proteome</keyword>
<evidence type="ECO:0000259" key="9">
    <source>
        <dbReference type="PROSITE" id="PS50928"/>
    </source>
</evidence>
<keyword evidence="2 7" id="KW-0813">Transport</keyword>
<accession>A0ABW8ZCJ9</accession>
<sequence length="314" mass="34205">MNSVSSSIAPTTHGADNVDDAGNNAGKLTTRRGPSLIQRSFGPAGHIWVHIVLCMYAVIALFPIALILINSVKSRQAIFDNPLAFPTVETFSLIGFHKVLSNTNFLLYFGNSLIVTLGSLLLIVLFGAMAGWALSEYKFRGNRLMTLFMAIGIMIPIRLGTVSILQLVVALDLINTRTALILVYTAQGLPLAVMILSEFIRQIPTELKDAARCDGVGEFKIFFQVILPLIRPAIATVAVFTMIPAWNDLWFPLILAPGDQTKTVTLGVQQFIGQYATDWNSVLAALSMAVIPILILYTLFSRQLIRGLTAGAVK</sequence>
<dbReference type="InterPro" id="IPR035906">
    <property type="entry name" value="MetI-like_sf"/>
</dbReference>
<evidence type="ECO:0000256" key="6">
    <source>
        <dbReference type="ARBA" id="ARBA00023136"/>
    </source>
</evidence>
<dbReference type="SUPFAM" id="SSF161098">
    <property type="entry name" value="MetI-like"/>
    <property type="match status" value="1"/>
</dbReference>
<feature type="transmembrane region" description="Helical" evidence="7">
    <location>
        <begin position="281"/>
        <end position="300"/>
    </location>
</feature>
<gene>
    <name evidence="10" type="ORF">PQR63_15915</name>
</gene>
<dbReference type="Pfam" id="PF00528">
    <property type="entry name" value="BPD_transp_1"/>
    <property type="match status" value="1"/>
</dbReference>
<evidence type="ECO:0000256" key="1">
    <source>
        <dbReference type="ARBA" id="ARBA00004651"/>
    </source>
</evidence>
<keyword evidence="3" id="KW-1003">Cell membrane</keyword>
<keyword evidence="6 7" id="KW-0472">Membrane</keyword>
<evidence type="ECO:0000256" key="2">
    <source>
        <dbReference type="ARBA" id="ARBA00022448"/>
    </source>
</evidence>
<evidence type="ECO:0000256" key="8">
    <source>
        <dbReference type="SAM" id="MobiDB-lite"/>
    </source>
</evidence>
<name>A0ABW8ZCJ9_9BURK</name>
<comment type="subcellular location">
    <subcellularLocation>
        <location evidence="1 7">Cell membrane</location>
        <topology evidence="1 7">Multi-pass membrane protein</topology>
    </subcellularLocation>
</comment>
<protein>
    <submittedName>
        <fullName evidence="10">Carbohydrate ABC transporter permease</fullName>
    </submittedName>
</protein>
<proteinExistence type="inferred from homology"/>
<evidence type="ECO:0000256" key="3">
    <source>
        <dbReference type="ARBA" id="ARBA00022475"/>
    </source>
</evidence>
<feature type="transmembrane region" description="Helical" evidence="7">
    <location>
        <begin position="106"/>
        <end position="134"/>
    </location>
</feature>
<comment type="caution">
    <text evidence="10">The sequence shown here is derived from an EMBL/GenBank/DDBJ whole genome shotgun (WGS) entry which is preliminary data.</text>
</comment>
<feature type="transmembrane region" description="Helical" evidence="7">
    <location>
        <begin position="181"/>
        <end position="200"/>
    </location>
</feature>
<dbReference type="EMBL" id="JAQQFR010000010">
    <property type="protein sequence ID" value="MFL9879886.1"/>
    <property type="molecule type" value="Genomic_DNA"/>
</dbReference>
<reference evidence="10 11" key="1">
    <citation type="journal article" date="2024" name="Chem. Sci.">
        <title>Discovery of megapolipeptins by genome mining of a Burkholderiales bacteria collection.</title>
        <authorList>
            <person name="Paulo B.S."/>
            <person name="Recchia M.J.J."/>
            <person name="Lee S."/>
            <person name="Fergusson C.H."/>
            <person name="Romanowski S.B."/>
            <person name="Hernandez A."/>
            <person name="Krull N."/>
            <person name="Liu D.Y."/>
            <person name="Cavanagh H."/>
            <person name="Bos A."/>
            <person name="Gray C.A."/>
            <person name="Murphy B.T."/>
            <person name="Linington R.G."/>
            <person name="Eustaquio A.S."/>
        </authorList>
    </citation>
    <scope>NUCLEOTIDE SEQUENCE [LARGE SCALE GENOMIC DNA]</scope>
    <source>
        <strain evidence="10 11">RL21-008-BIB-B</strain>
    </source>
</reference>
<feature type="transmembrane region" description="Helical" evidence="7">
    <location>
        <begin position="47"/>
        <end position="69"/>
    </location>
</feature>
<evidence type="ECO:0000256" key="7">
    <source>
        <dbReference type="RuleBase" id="RU363032"/>
    </source>
</evidence>
<evidence type="ECO:0000313" key="10">
    <source>
        <dbReference type="EMBL" id="MFL9879886.1"/>
    </source>
</evidence>
<evidence type="ECO:0000256" key="5">
    <source>
        <dbReference type="ARBA" id="ARBA00022989"/>
    </source>
</evidence>
<dbReference type="PANTHER" id="PTHR43744:SF12">
    <property type="entry name" value="ABC TRANSPORTER PERMEASE PROTEIN MG189-RELATED"/>
    <property type="match status" value="1"/>
</dbReference>
<keyword evidence="5 7" id="KW-1133">Transmembrane helix</keyword>
<organism evidence="10 11">
    <name type="scientific">Herbaspirillum rhizosphaerae</name>
    <dbReference type="NCBI Taxonomy" id="346179"/>
    <lineage>
        <taxon>Bacteria</taxon>
        <taxon>Pseudomonadati</taxon>
        <taxon>Pseudomonadota</taxon>
        <taxon>Betaproteobacteria</taxon>
        <taxon>Burkholderiales</taxon>
        <taxon>Oxalobacteraceae</taxon>
        <taxon>Herbaspirillum</taxon>
    </lineage>
</organism>
<dbReference type="CDD" id="cd06261">
    <property type="entry name" value="TM_PBP2"/>
    <property type="match status" value="1"/>
</dbReference>
<keyword evidence="4 7" id="KW-0812">Transmembrane</keyword>
<evidence type="ECO:0000313" key="11">
    <source>
        <dbReference type="Proteomes" id="UP001629214"/>
    </source>
</evidence>
<feature type="transmembrane region" description="Helical" evidence="7">
    <location>
        <begin position="146"/>
        <end position="169"/>
    </location>
</feature>
<dbReference type="PANTHER" id="PTHR43744">
    <property type="entry name" value="ABC TRANSPORTER PERMEASE PROTEIN MG189-RELATED-RELATED"/>
    <property type="match status" value="1"/>
</dbReference>
<dbReference type="Gene3D" id="1.10.3720.10">
    <property type="entry name" value="MetI-like"/>
    <property type="match status" value="1"/>
</dbReference>
<evidence type="ECO:0000256" key="4">
    <source>
        <dbReference type="ARBA" id="ARBA00022692"/>
    </source>
</evidence>
<feature type="compositionally biased region" description="Polar residues" evidence="8">
    <location>
        <begin position="1"/>
        <end position="10"/>
    </location>
</feature>
<dbReference type="InterPro" id="IPR000515">
    <property type="entry name" value="MetI-like"/>
</dbReference>
<dbReference type="RefSeq" id="WP_408168975.1">
    <property type="nucleotide sequence ID" value="NZ_JAQQFR010000010.1"/>
</dbReference>